<feature type="transmembrane region" description="Helical" evidence="6">
    <location>
        <begin position="162"/>
        <end position="183"/>
    </location>
</feature>
<evidence type="ECO:0000256" key="5">
    <source>
        <dbReference type="ARBA" id="ARBA00023136"/>
    </source>
</evidence>
<sequence>MPAAVVLAAALTTLIAGADWWAVVTRRPAVERWAKPAVMVGLAALAVALGATASTPGVLVLASLALGLVGDVVLLDDGQTRFLGGLAAFLVGHLAWVAAFVTLGLDRPVLGWLGVAVVAAALAAGRRILPASHADGGTALAVPVAFYMAVIAAMAVTGWATGHLLVGLGASLFVVSDTALALGRFVEQRAWTAPVVIVTYHLAQALLVAGMLV</sequence>
<proteinExistence type="inferred from homology"/>
<feature type="transmembrane region" description="Helical" evidence="6">
    <location>
        <begin position="137"/>
        <end position="156"/>
    </location>
</feature>
<dbReference type="RefSeq" id="WP_204130795.1">
    <property type="nucleotide sequence ID" value="NZ_JAFDVD010000008.1"/>
</dbReference>
<feature type="transmembrane region" description="Helical" evidence="6">
    <location>
        <begin position="190"/>
        <end position="212"/>
    </location>
</feature>
<comment type="subcellular location">
    <subcellularLocation>
        <location evidence="1">Membrane</location>
        <topology evidence="1">Multi-pass membrane protein</topology>
    </subcellularLocation>
</comment>
<feature type="transmembrane region" description="Helical" evidence="6">
    <location>
        <begin position="82"/>
        <end position="103"/>
    </location>
</feature>
<evidence type="ECO:0000256" key="3">
    <source>
        <dbReference type="ARBA" id="ARBA00022692"/>
    </source>
</evidence>
<evidence type="ECO:0000313" key="7">
    <source>
        <dbReference type="EMBL" id="MBM6400323.1"/>
    </source>
</evidence>
<accession>A0ABS2CKA7</accession>
<feature type="transmembrane region" description="Helical" evidence="6">
    <location>
        <begin position="42"/>
        <end position="70"/>
    </location>
</feature>
<dbReference type="Pfam" id="PF07947">
    <property type="entry name" value="YhhN"/>
    <property type="match status" value="1"/>
</dbReference>
<dbReference type="EMBL" id="JAFDVD010000008">
    <property type="protein sequence ID" value="MBM6400323.1"/>
    <property type="molecule type" value="Genomic_DNA"/>
</dbReference>
<protein>
    <submittedName>
        <fullName evidence="7">Lysoplasmalogenase</fullName>
    </submittedName>
</protein>
<gene>
    <name evidence="7" type="ORF">JQN70_08000</name>
</gene>
<keyword evidence="8" id="KW-1185">Reference proteome</keyword>
<evidence type="ECO:0000256" key="1">
    <source>
        <dbReference type="ARBA" id="ARBA00004141"/>
    </source>
</evidence>
<evidence type="ECO:0000313" key="8">
    <source>
        <dbReference type="Proteomes" id="UP001430172"/>
    </source>
</evidence>
<dbReference type="InterPro" id="IPR012506">
    <property type="entry name" value="TMEM86B-like"/>
</dbReference>
<keyword evidence="4 6" id="KW-1133">Transmembrane helix</keyword>
<keyword evidence="3 6" id="KW-0812">Transmembrane</keyword>
<organism evidence="7 8">
    <name type="scientific">Phycicoccus sonneratiae</name>
    <dbReference type="NCBI Taxonomy" id="2807628"/>
    <lineage>
        <taxon>Bacteria</taxon>
        <taxon>Bacillati</taxon>
        <taxon>Actinomycetota</taxon>
        <taxon>Actinomycetes</taxon>
        <taxon>Micrococcales</taxon>
        <taxon>Intrasporangiaceae</taxon>
        <taxon>Phycicoccus</taxon>
    </lineage>
</organism>
<evidence type="ECO:0000256" key="2">
    <source>
        <dbReference type="ARBA" id="ARBA00007375"/>
    </source>
</evidence>
<dbReference type="PANTHER" id="PTHR31885">
    <property type="entry name" value="GH04784P"/>
    <property type="match status" value="1"/>
</dbReference>
<evidence type="ECO:0000256" key="4">
    <source>
        <dbReference type="ARBA" id="ARBA00022989"/>
    </source>
</evidence>
<keyword evidence="5 6" id="KW-0472">Membrane</keyword>
<comment type="caution">
    <text evidence="7">The sequence shown here is derived from an EMBL/GenBank/DDBJ whole genome shotgun (WGS) entry which is preliminary data.</text>
</comment>
<dbReference type="PANTHER" id="PTHR31885:SF6">
    <property type="entry name" value="GH04784P"/>
    <property type="match status" value="1"/>
</dbReference>
<comment type="similarity">
    <text evidence="2">Belongs to the TMEM86 family.</text>
</comment>
<dbReference type="Proteomes" id="UP001430172">
    <property type="component" value="Unassembled WGS sequence"/>
</dbReference>
<evidence type="ECO:0000256" key="6">
    <source>
        <dbReference type="SAM" id="Phobius"/>
    </source>
</evidence>
<reference evidence="7" key="1">
    <citation type="submission" date="2021-02" db="EMBL/GenBank/DDBJ databases">
        <title>Phycicoccus sp. MQZ13P-5T, whole genome shotgun sequence.</title>
        <authorList>
            <person name="Tuo L."/>
        </authorList>
    </citation>
    <scope>NUCLEOTIDE SEQUENCE</scope>
    <source>
        <strain evidence="7">MQZ13P-5</strain>
    </source>
</reference>
<name>A0ABS2CKA7_9MICO</name>
<feature type="transmembrane region" description="Helical" evidence="6">
    <location>
        <begin position="109"/>
        <end position="125"/>
    </location>
</feature>